<dbReference type="GO" id="GO:0003723">
    <property type="term" value="F:RNA binding"/>
    <property type="evidence" value="ECO:0007669"/>
    <property type="project" value="UniProtKB-KW"/>
</dbReference>
<dbReference type="GO" id="GO:0000176">
    <property type="term" value="C:nuclear exosome (RNase complex)"/>
    <property type="evidence" value="ECO:0007669"/>
    <property type="project" value="UniProtKB-ARBA"/>
</dbReference>
<dbReference type="SUPFAM" id="SSF55666">
    <property type="entry name" value="Ribonuclease PH domain 2-like"/>
    <property type="match status" value="1"/>
</dbReference>
<evidence type="ECO:0000313" key="1">
    <source>
        <dbReference type="EMBL" id="KAF5315837.1"/>
    </source>
</evidence>
<dbReference type="EMBL" id="JAACJK010000220">
    <property type="protein sequence ID" value="KAF5315837.1"/>
    <property type="molecule type" value="Genomic_DNA"/>
</dbReference>
<reference evidence="1 2" key="1">
    <citation type="journal article" date="2020" name="ISME J.">
        <title>Uncovering the hidden diversity of litter-decomposition mechanisms in mushroom-forming fungi.</title>
        <authorList>
            <person name="Floudas D."/>
            <person name="Bentzer J."/>
            <person name="Ahren D."/>
            <person name="Johansson T."/>
            <person name="Persson P."/>
            <person name="Tunlid A."/>
        </authorList>
    </citation>
    <scope>NUCLEOTIDE SEQUENCE [LARGE SCALE GENOMIC DNA]</scope>
    <source>
        <strain evidence="1 2">CBS 175.51</strain>
    </source>
</reference>
<proteinExistence type="predicted"/>
<dbReference type="GO" id="GO:0006364">
    <property type="term" value="P:rRNA processing"/>
    <property type="evidence" value="ECO:0007669"/>
    <property type="project" value="UniProtKB-KW"/>
</dbReference>
<dbReference type="GO" id="GO:0071051">
    <property type="term" value="P:poly(A)-dependent snoRNA 3'-end processing"/>
    <property type="evidence" value="ECO:0007669"/>
    <property type="project" value="TreeGrafter"/>
</dbReference>
<dbReference type="Gene3D" id="3.30.230.70">
    <property type="entry name" value="GHMP Kinase, N-terminal domain"/>
    <property type="match status" value="1"/>
</dbReference>
<dbReference type="InterPro" id="IPR027408">
    <property type="entry name" value="PNPase/RNase_PH_dom_sf"/>
</dbReference>
<protein>
    <submittedName>
        <fullName evidence="1">Uncharacterized protein</fullName>
    </submittedName>
</protein>
<dbReference type="GO" id="GO:0000177">
    <property type="term" value="C:cytoplasmic exosome (RNase complex)"/>
    <property type="evidence" value="ECO:0007669"/>
    <property type="project" value="TreeGrafter"/>
</dbReference>
<sequence length="260" mass="28160">MAQSGFDRRRINGPEESFAPLYEDEEAQDQWKVGRLRLGRNPDNIRPIFLQPGLIDQANGSAYIETGNTKIACAIYGPRQSKNVAFHDKGRLNVELKFTPFSCPKRRAPIRDAEDRSIAMAIHQAILPSVRLETLPKATIDIFITVIEADGIEGCIASGSIAASAALIDAGIEVFGLVASTSAAIVGDDVWLDPTHEEASNSKGTFVLSCMPALGTLTSLWQNGVITPTELITCMDTCEKQCAEMHAVVAQTLRETVTVS</sequence>
<dbReference type="PANTHER" id="PTHR11953">
    <property type="entry name" value="EXOSOME COMPLEX COMPONENT"/>
    <property type="match status" value="1"/>
</dbReference>
<organism evidence="1 2">
    <name type="scientific">Ephemerocybe angulata</name>
    <dbReference type="NCBI Taxonomy" id="980116"/>
    <lineage>
        <taxon>Eukaryota</taxon>
        <taxon>Fungi</taxon>
        <taxon>Dikarya</taxon>
        <taxon>Basidiomycota</taxon>
        <taxon>Agaricomycotina</taxon>
        <taxon>Agaricomycetes</taxon>
        <taxon>Agaricomycetidae</taxon>
        <taxon>Agaricales</taxon>
        <taxon>Agaricineae</taxon>
        <taxon>Psathyrellaceae</taxon>
        <taxon>Ephemerocybe</taxon>
    </lineage>
</organism>
<dbReference type="GO" id="GO:0005730">
    <property type="term" value="C:nucleolus"/>
    <property type="evidence" value="ECO:0007669"/>
    <property type="project" value="TreeGrafter"/>
</dbReference>
<dbReference type="InterPro" id="IPR020568">
    <property type="entry name" value="Ribosomal_Su5_D2-typ_SF"/>
</dbReference>
<dbReference type="SUPFAM" id="SSF54211">
    <property type="entry name" value="Ribosomal protein S5 domain 2-like"/>
    <property type="match status" value="1"/>
</dbReference>
<dbReference type="GO" id="GO:0034475">
    <property type="term" value="P:U4 snRNA 3'-end processing"/>
    <property type="evidence" value="ECO:0007669"/>
    <property type="project" value="TreeGrafter"/>
</dbReference>
<accession>A0A8H5EXF0</accession>
<dbReference type="InterPro" id="IPR036345">
    <property type="entry name" value="ExoRNase_PH_dom2_sf"/>
</dbReference>
<gene>
    <name evidence="1" type="ORF">D9611_004726</name>
</gene>
<dbReference type="InterPro" id="IPR050080">
    <property type="entry name" value="RNase_PH"/>
</dbReference>
<evidence type="ECO:0000313" key="2">
    <source>
        <dbReference type="Proteomes" id="UP000541558"/>
    </source>
</evidence>
<dbReference type="InterPro" id="IPR001247">
    <property type="entry name" value="ExoRNase_PH_dom1"/>
</dbReference>
<keyword evidence="2" id="KW-1185">Reference proteome</keyword>
<dbReference type="PANTHER" id="PTHR11953:SF2">
    <property type="entry name" value="EXOSOME COMPLEX COMPONENT MTR3"/>
    <property type="match status" value="1"/>
</dbReference>
<name>A0A8H5EXF0_9AGAR</name>
<dbReference type="GO" id="GO:0016075">
    <property type="term" value="P:rRNA catabolic process"/>
    <property type="evidence" value="ECO:0007669"/>
    <property type="project" value="TreeGrafter"/>
</dbReference>
<dbReference type="OrthoDB" id="2504340at2759"/>
<dbReference type="GO" id="GO:0071028">
    <property type="term" value="P:nuclear mRNA surveillance"/>
    <property type="evidence" value="ECO:0007669"/>
    <property type="project" value="TreeGrafter"/>
</dbReference>
<dbReference type="Pfam" id="PF01138">
    <property type="entry name" value="RNase_PH"/>
    <property type="match status" value="1"/>
</dbReference>
<dbReference type="Proteomes" id="UP000541558">
    <property type="component" value="Unassembled WGS sequence"/>
</dbReference>
<dbReference type="CDD" id="cd11371">
    <property type="entry name" value="RNase_PH_MTR3"/>
    <property type="match status" value="1"/>
</dbReference>
<dbReference type="Pfam" id="PF03725">
    <property type="entry name" value="RNase_PH_C"/>
    <property type="match status" value="1"/>
</dbReference>
<dbReference type="InterPro" id="IPR015847">
    <property type="entry name" value="ExoRNase_PH_dom2"/>
</dbReference>
<comment type="caution">
    <text evidence="1">The sequence shown here is derived from an EMBL/GenBank/DDBJ whole genome shotgun (WGS) entry which is preliminary data.</text>
</comment>